<accession>X1JKJ4</accession>
<name>X1JKJ4_9ZZZZ</name>
<evidence type="ECO:0000313" key="1">
    <source>
        <dbReference type="EMBL" id="GAH81965.1"/>
    </source>
</evidence>
<dbReference type="EMBL" id="BARU01039516">
    <property type="protein sequence ID" value="GAH81965.1"/>
    <property type="molecule type" value="Genomic_DNA"/>
</dbReference>
<dbReference type="AlphaFoldDB" id="X1JKJ4"/>
<reference evidence="1" key="1">
    <citation type="journal article" date="2014" name="Front. Microbiol.">
        <title>High frequency of phylogenetically diverse reductive dehalogenase-homologous genes in deep subseafloor sedimentary metagenomes.</title>
        <authorList>
            <person name="Kawai M."/>
            <person name="Futagami T."/>
            <person name="Toyoda A."/>
            <person name="Takaki Y."/>
            <person name="Nishi S."/>
            <person name="Hori S."/>
            <person name="Arai W."/>
            <person name="Tsubouchi T."/>
            <person name="Morono Y."/>
            <person name="Uchiyama I."/>
            <person name="Ito T."/>
            <person name="Fujiyama A."/>
            <person name="Inagaki F."/>
            <person name="Takami H."/>
        </authorList>
    </citation>
    <scope>NUCLEOTIDE SEQUENCE</scope>
    <source>
        <strain evidence="1">Expedition CK06-06</strain>
    </source>
</reference>
<sequence length="120" mass="14224">MAVREAFTPAIAKKFGQYEDFPPDFEKYAGMKGLSKEWAERYWAAHWSLPSPSQGYDMLHRGIIDNKELFMLMKALDIMPFWRDKLMQMSYHLLTRVDIRRMYKAGVLTEAEVYESYLQV</sequence>
<comment type="caution">
    <text evidence="1">The sequence shown here is derived from an EMBL/GenBank/DDBJ whole genome shotgun (WGS) entry which is preliminary data.</text>
</comment>
<feature type="non-terminal residue" evidence="1">
    <location>
        <position position="120"/>
    </location>
</feature>
<organism evidence="1">
    <name type="scientific">marine sediment metagenome</name>
    <dbReference type="NCBI Taxonomy" id="412755"/>
    <lineage>
        <taxon>unclassified sequences</taxon>
        <taxon>metagenomes</taxon>
        <taxon>ecological metagenomes</taxon>
    </lineage>
</organism>
<protein>
    <submittedName>
        <fullName evidence="1">Uncharacterized protein</fullName>
    </submittedName>
</protein>
<gene>
    <name evidence="1" type="ORF">S03H2_61237</name>
</gene>
<proteinExistence type="predicted"/>